<evidence type="ECO:0008006" key="3">
    <source>
        <dbReference type="Google" id="ProtNLM"/>
    </source>
</evidence>
<dbReference type="InterPro" id="IPR025447">
    <property type="entry name" value="DUF4192"/>
</dbReference>
<dbReference type="AlphaFoldDB" id="A0A8J3VM00"/>
<name>A0A8J3VM00_9ACTN</name>
<protein>
    <recommendedName>
        <fullName evidence="3">DUF4192 domain-containing protein</fullName>
    </recommendedName>
</protein>
<proteinExistence type="predicted"/>
<sequence>MRASLWITRRVVHRLAIKLIERALRRCAERMPSSTFRLTSREDLLGYVPYGLGFYPQESLVLVGLGQKRLELCARADASWPTRQHVSQFAQALRRIRKITAVLLLGYGGAEIADPTRAVGSALEQRGYPVMELLRVTGDRFFCLTCGECTPPEGRPFEVKASAAAAAAIFAGMVARPDRASVERLVRPIGGLAAVAMSQAVDRAGKRLDEAPCHLQQWGREAVEQALSKARHGDRLDDDEVAWLTLVLQDTEVRDHAWRLTDREVWQLELWLDLTRRAEPSLAAPLAALLSWCAWRQGDGALAMVAAARAQRLDPAQRLAQFVADLLDRASPPSTVTKWPVPL</sequence>
<reference evidence="1" key="1">
    <citation type="submission" date="2021-01" db="EMBL/GenBank/DDBJ databases">
        <title>Whole genome shotgun sequence of Rhizocola hellebori NBRC 109834.</title>
        <authorList>
            <person name="Komaki H."/>
            <person name="Tamura T."/>
        </authorList>
    </citation>
    <scope>NUCLEOTIDE SEQUENCE</scope>
    <source>
        <strain evidence="1">NBRC 109834</strain>
    </source>
</reference>
<dbReference type="Proteomes" id="UP000612899">
    <property type="component" value="Unassembled WGS sequence"/>
</dbReference>
<gene>
    <name evidence="1" type="ORF">Rhe02_92390</name>
</gene>
<organism evidence="1 2">
    <name type="scientific">Rhizocola hellebori</name>
    <dbReference type="NCBI Taxonomy" id="1392758"/>
    <lineage>
        <taxon>Bacteria</taxon>
        <taxon>Bacillati</taxon>
        <taxon>Actinomycetota</taxon>
        <taxon>Actinomycetes</taxon>
        <taxon>Micromonosporales</taxon>
        <taxon>Micromonosporaceae</taxon>
        <taxon>Rhizocola</taxon>
    </lineage>
</organism>
<dbReference type="EMBL" id="BONY01000121">
    <property type="protein sequence ID" value="GIH11172.1"/>
    <property type="molecule type" value="Genomic_DNA"/>
</dbReference>
<dbReference type="Pfam" id="PF13830">
    <property type="entry name" value="DUF4192"/>
    <property type="match status" value="1"/>
</dbReference>
<keyword evidence="2" id="KW-1185">Reference proteome</keyword>
<evidence type="ECO:0000313" key="2">
    <source>
        <dbReference type="Proteomes" id="UP000612899"/>
    </source>
</evidence>
<evidence type="ECO:0000313" key="1">
    <source>
        <dbReference type="EMBL" id="GIH11172.1"/>
    </source>
</evidence>
<comment type="caution">
    <text evidence="1">The sequence shown here is derived from an EMBL/GenBank/DDBJ whole genome shotgun (WGS) entry which is preliminary data.</text>
</comment>
<accession>A0A8J3VM00</accession>